<dbReference type="GO" id="GO:0003676">
    <property type="term" value="F:nucleic acid binding"/>
    <property type="evidence" value="ECO:0007669"/>
    <property type="project" value="InterPro"/>
</dbReference>
<dbReference type="InterPro" id="IPR002156">
    <property type="entry name" value="RNaseH_domain"/>
</dbReference>
<evidence type="ECO:0000313" key="4">
    <source>
        <dbReference type="Proteomes" id="UP001280121"/>
    </source>
</evidence>
<dbReference type="Pfam" id="PF00078">
    <property type="entry name" value="RVT_1"/>
    <property type="match status" value="1"/>
</dbReference>
<accession>A0AAD9WQF4</accession>
<gene>
    <name evidence="3" type="ORF">Ddye_026393</name>
</gene>
<dbReference type="Proteomes" id="UP001280121">
    <property type="component" value="Unassembled WGS sequence"/>
</dbReference>
<feature type="domain" description="Reverse transcriptase" evidence="1">
    <location>
        <begin position="5"/>
        <end position="98"/>
    </location>
</feature>
<evidence type="ECO:0000313" key="3">
    <source>
        <dbReference type="EMBL" id="KAK2638598.1"/>
    </source>
</evidence>
<organism evidence="3 4">
    <name type="scientific">Dipteronia dyeriana</name>
    <dbReference type="NCBI Taxonomy" id="168575"/>
    <lineage>
        <taxon>Eukaryota</taxon>
        <taxon>Viridiplantae</taxon>
        <taxon>Streptophyta</taxon>
        <taxon>Embryophyta</taxon>
        <taxon>Tracheophyta</taxon>
        <taxon>Spermatophyta</taxon>
        <taxon>Magnoliopsida</taxon>
        <taxon>eudicotyledons</taxon>
        <taxon>Gunneridae</taxon>
        <taxon>Pentapetalae</taxon>
        <taxon>rosids</taxon>
        <taxon>malvids</taxon>
        <taxon>Sapindales</taxon>
        <taxon>Sapindaceae</taxon>
        <taxon>Hippocastanoideae</taxon>
        <taxon>Acereae</taxon>
        <taxon>Dipteronia</taxon>
    </lineage>
</organism>
<evidence type="ECO:0000259" key="2">
    <source>
        <dbReference type="Pfam" id="PF13456"/>
    </source>
</evidence>
<dbReference type="EMBL" id="JANJYI010000008">
    <property type="protein sequence ID" value="KAK2638598.1"/>
    <property type="molecule type" value="Genomic_DNA"/>
</dbReference>
<proteinExistence type="predicted"/>
<dbReference type="InterPro" id="IPR000477">
    <property type="entry name" value="RT_dom"/>
</dbReference>
<sequence>MDYGPISLCNVLYKMVAKAFANQFRVVLNKIISKTQSAFIPGRLISDNDIVGFECMHALKRRKKGQKWSMEIKLDMSKAYDRVEWNFISERLSRLFFKVQQRKDLAGFRCSRREPKITHLFFTDDSMIFTKASEKDCRSLKCILDCYAEASRQVVNFQKSTICVTMRVSRGRAENLAGILSVCMVECHEQLKLDRQVHLCGKALFGVKNCLRKARDKELVRDSLIWHFDKMGIFSVKSAYHLRCSASVSLLSFGSGLVASESRWKYLWHLMLHAKIKQSWSPLDQGIYKINSDAAIDVNRIRIGTGDIIRDYRGLVMTSCTQMSPVNFSHHMAEALAILCGLRLAANSCL</sequence>
<evidence type="ECO:0000259" key="1">
    <source>
        <dbReference type="Pfam" id="PF00078"/>
    </source>
</evidence>
<dbReference type="PANTHER" id="PTHR46890:SF48">
    <property type="entry name" value="RNA-DIRECTED DNA POLYMERASE"/>
    <property type="match status" value="1"/>
</dbReference>
<dbReference type="CDD" id="cd01650">
    <property type="entry name" value="RT_nLTR_like"/>
    <property type="match status" value="1"/>
</dbReference>
<evidence type="ECO:0008006" key="5">
    <source>
        <dbReference type="Google" id="ProtNLM"/>
    </source>
</evidence>
<dbReference type="InterPro" id="IPR052343">
    <property type="entry name" value="Retrotransposon-Effector_Assoc"/>
</dbReference>
<dbReference type="AlphaFoldDB" id="A0AAD9WQF4"/>
<reference evidence="3" key="1">
    <citation type="journal article" date="2023" name="Plant J.">
        <title>Genome sequences and population genomics provide insights into the demographic history, inbreeding, and mutation load of two 'living fossil' tree species of Dipteronia.</title>
        <authorList>
            <person name="Feng Y."/>
            <person name="Comes H.P."/>
            <person name="Chen J."/>
            <person name="Zhu S."/>
            <person name="Lu R."/>
            <person name="Zhang X."/>
            <person name="Li P."/>
            <person name="Qiu J."/>
            <person name="Olsen K.M."/>
            <person name="Qiu Y."/>
        </authorList>
    </citation>
    <scope>NUCLEOTIDE SEQUENCE</scope>
    <source>
        <strain evidence="3">KIB01</strain>
    </source>
</reference>
<dbReference type="PANTHER" id="PTHR46890">
    <property type="entry name" value="NON-LTR RETROLELEMENT REVERSE TRANSCRIPTASE-LIKE PROTEIN-RELATED"/>
    <property type="match status" value="1"/>
</dbReference>
<dbReference type="GO" id="GO:0004523">
    <property type="term" value="F:RNA-DNA hybrid ribonuclease activity"/>
    <property type="evidence" value="ECO:0007669"/>
    <property type="project" value="InterPro"/>
</dbReference>
<comment type="caution">
    <text evidence="3">The sequence shown here is derived from an EMBL/GenBank/DDBJ whole genome shotgun (WGS) entry which is preliminary data.</text>
</comment>
<feature type="domain" description="RNase H type-1" evidence="2">
    <location>
        <begin position="291"/>
        <end position="347"/>
    </location>
</feature>
<keyword evidence="4" id="KW-1185">Reference proteome</keyword>
<name>A0AAD9WQF4_9ROSI</name>
<dbReference type="Pfam" id="PF13456">
    <property type="entry name" value="RVT_3"/>
    <property type="match status" value="1"/>
</dbReference>
<protein>
    <recommendedName>
        <fullName evidence="5">Reverse transcriptase</fullName>
    </recommendedName>
</protein>